<reference evidence="1 2" key="2">
    <citation type="journal article" date="2022" name="Mol. Ecol. Resour.">
        <title>The genomes of chicory, endive, great burdock and yacon provide insights into Asteraceae paleo-polyploidization history and plant inulin production.</title>
        <authorList>
            <person name="Fan W."/>
            <person name="Wang S."/>
            <person name="Wang H."/>
            <person name="Wang A."/>
            <person name="Jiang F."/>
            <person name="Liu H."/>
            <person name="Zhao H."/>
            <person name="Xu D."/>
            <person name="Zhang Y."/>
        </authorList>
    </citation>
    <scope>NUCLEOTIDE SEQUENCE [LARGE SCALE GENOMIC DNA]</scope>
    <source>
        <strain evidence="2">cv. Yunnan</strain>
        <tissue evidence="1">Leaves</tissue>
    </source>
</reference>
<accession>A0ACB9A3N5</accession>
<keyword evidence="2" id="KW-1185">Reference proteome</keyword>
<name>A0ACB9A3N5_9ASTR</name>
<evidence type="ECO:0000313" key="1">
    <source>
        <dbReference type="EMBL" id="KAI3704259.1"/>
    </source>
</evidence>
<gene>
    <name evidence="1" type="ORF">L1987_74475</name>
</gene>
<protein>
    <submittedName>
        <fullName evidence="1">Uncharacterized protein</fullName>
    </submittedName>
</protein>
<reference evidence="2" key="1">
    <citation type="journal article" date="2022" name="Mol. Ecol. Resour.">
        <title>The genomes of chicory, endive, great burdock and yacon provide insights into Asteraceae palaeo-polyploidization history and plant inulin production.</title>
        <authorList>
            <person name="Fan W."/>
            <person name="Wang S."/>
            <person name="Wang H."/>
            <person name="Wang A."/>
            <person name="Jiang F."/>
            <person name="Liu H."/>
            <person name="Zhao H."/>
            <person name="Xu D."/>
            <person name="Zhang Y."/>
        </authorList>
    </citation>
    <scope>NUCLEOTIDE SEQUENCE [LARGE SCALE GENOMIC DNA]</scope>
    <source>
        <strain evidence="2">cv. Yunnan</strain>
    </source>
</reference>
<sequence length="125" mass="13983">MADEVRNVDDLTVGLGFSDKGLVNSDVSHGDDGKPISPVSKNSFEKIVHVAKDFIPNKIMKKVTERLKNKKVEKTIKAAKFKKRFKACFKCRQERHLTKHCKQVDETSLSSSKRHGSDGKGNKNG</sequence>
<dbReference type="Proteomes" id="UP001056120">
    <property type="component" value="Linkage Group LG25"/>
</dbReference>
<dbReference type="EMBL" id="CM042042">
    <property type="protein sequence ID" value="KAI3704259.1"/>
    <property type="molecule type" value="Genomic_DNA"/>
</dbReference>
<comment type="caution">
    <text evidence="1">The sequence shown here is derived from an EMBL/GenBank/DDBJ whole genome shotgun (WGS) entry which is preliminary data.</text>
</comment>
<proteinExistence type="predicted"/>
<evidence type="ECO:0000313" key="2">
    <source>
        <dbReference type="Proteomes" id="UP001056120"/>
    </source>
</evidence>
<organism evidence="1 2">
    <name type="scientific">Smallanthus sonchifolius</name>
    <dbReference type="NCBI Taxonomy" id="185202"/>
    <lineage>
        <taxon>Eukaryota</taxon>
        <taxon>Viridiplantae</taxon>
        <taxon>Streptophyta</taxon>
        <taxon>Embryophyta</taxon>
        <taxon>Tracheophyta</taxon>
        <taxon>Spermatophyta</taxon>
        <taxon>Magnoliopsida</taxon>
        <taxon>eudicotyledons</taxon>
        <taxon>Gunneridae</taxon>
        <taxon>Pentapetalae</taxon>
        <taxon>asterids</taxon>
        <taxon>campanulids</taxon>
        <taxon>Asterales</taxon>
        <taxon>Asteraceae</taxon>
        <taxon>Asteroideae</taxon>
        <taxon>Heliantheae alliance</taxon>
        <taxon>Millerieae</taxon>
        <taxon>Smallanthus</taxon>
    </lineage>
</organism>